<proteinExistence type="inferred from homology"/>
<evidence type="ECO:0000256" key="2">
    <source>
        <dbReference type="ARBA" id="ARBA00022484"/>
    </source>
</evidence>
<comment type="catalytic activity">
    <reaction evidence="7 8">
        <text>RNA(n) + a ribonucleoside 5'-triphosphate = RNA(n+1) + diphosphate</text>
        <dbReference type="Rhea" id="RHEA:21248"/>
        <dbReference type="Rhea" id="RHEA-COMP:14527"/>
        <dbReference type="Rhea" id="RHEA-COMP:17342"/>
        <dbReference type="ChEBI" id="CHEBI:33019"/>
        <dbReference type="ChEBI" id="CHEBI:61557"/>
        <dbReference type="ChEBI" id="CHEBI:140395"/>
        <dbReference type="EC" id="2.7.7.48"/>
    </reaction>
</comment>
<evidence type="ECO:0000256" key="8">
    <source>
        <dbReference type="RuleBase" id="RU363098"/>
    </source>
</evidence>
<dbReference type="PANTHER" id="PTHR23079:SF55">
    <property type="entry name" value="RNA-DIRECTED RNA POLYMERASE"/>
    <property type="match status" value="1"/>
</dbReference>
<evidence type="ECO:0000313" key="11">
    <source>
        <dbReference type="EMBL" id="EQC30276.1"/>
    </source>
</evidence>
<evidence type="ECO:0000256" key="5">
    <source>
        <dbReference type="ARBA" id="ARBA00022884"/>
    </source>
</evidence>
<evidence type="ECO:0000256" key="3">
    <source>
        <dbReference type="ARBA" id="ARBA00022679"/>
    </source>
</evidence>
<dbReference type="Pfam" id="PF05183">
    <property type="entry name" value="RdRP"/>
    <property type="match status" value="1"/>
</dbReference>
<feature type="domain" description="RDRP C-terminal head" evidence="10">
    <location>
        <begin position="663"/>
        <end position="789"/>
    </location>
</feature>
<dbReference type="InterPro" id="IPR057596">
    <property type="entry name" value="RDRP_core"/>
</dbReference>
<protein>
    <recommendedName>
        <fullName evidence="8">RNA-dependent RNA polymerase</fullName>
        <ecNumber evidence="8">2.7.7.48</ecNumber>
    </recommendedName>
</protein>
<dbReference type="RefSeq" id="XP_008616408.1">
    <property type="nucleotide sequence ID" value="XM_008618186.1"/>
</dbReference>
<reference evidence="11 12" key="1">
    <citation type="submission" date="2012-04" db="EMBL/GenBank/DDBJ databases">
        <title>The Genome Sequence of Saprolegnia declina VS20.</title>
        <authorList>
            <consortium name="The Broad Institute Genome Sequencing Platform"/>
            <person name="Russ C."/>
            <person name="Nusbaum C."/>
            <person name="Tyler B."/>
            <person name="van West P."/>
            <person name="Dieguez-Uribeondo J."/>
            <person name="de Bruijn I."/>
            <person name="Tripathy S."/>
            <person name="Jiang R."/>
            <person name="Young S.K."/>
            <person name="Zeng Q."/>
            <person name="Gargeya S."/>
            <person name="Fitzgerald M."/>
            <person name="Haas B."/>
            <person name="Abouelleil A."/>
            <person name="Alvarado L."/>
            <person name="Arachchi H.M."/>
            <person name="Berlin A."/>
            <person name="Chapman S.B."/>
            <person name="Goldberg J."/>
            <person name="Griggs A."/>
            <person name="Gujja S."/>
            <person name="Hansen M."/>
            <person name="Howarth C."/>
            <person name="Imamovic A."/>
            <person name="Larimer J."/>
            <person name="McCowen C."/>
            <person name="Montmayeur A."/>
            <person name="Murphy C."/>
            <person name="Neiman D."/>
            <person name="Pearson M."/>
            <person name="Priest M."/>
            <person name="Roberts A."/>
            <person name="Saif S."/>
            <person name="Shea T."/>
            <person name="Sisk P."/>
            <person name="Sykes S."/>
            <person name="Wortman J."/>
            <person name="Nusbaum C."/>
            <person name="Birren B."/>
        </authorList>
    </citation>
    <scope>NUCLEOTIDE SEQUENCE [LARGE SCALE GENOMIC DNA]</scope>
    <source>
        <strain evidence="11 12">VS20</strain>
    </source>
</reference>
<accession>T0Q6N8</accession>
<dbReference type="STRING" id="1156394.T0Q6N8"/>
<evidence type="ECO:0000256" key="6">
    <source>
        <dbReference type="ARBA" id="ARBA00023158"/>
    </source>
</evidence>
<gene>
    <name evidence="11" type="ORF">SDRG_12126</name>
</gene>
<keyword evidence="2 8" id="KW-0696">RNA-directed RNA polymerase</keyword>
<comment type="similarity">
    <text evidence="1 8">Belongs to the RdRP family.</text>
</comment>
<dbReference type="InterPro" id="IPR007855">
    <property type="entry name" value="RDRP"/>
</dbReference>
<dbReference type="Proteomes" id="UP000030762">
    <property type="component" value="Unassembled WGS sequence"/>
</dbReference>
<dbReference type="Pfam" id="PF26253">
    <property type="entry name" value="RdRP_head"/>
    <property type="match status" value="1"/>
</dbReference>
<dbReference type="InParanoid" id="T0Q6N8"/>
<feature type="domain" description="RDRP core" evidence="9">
    <location>
        <begin position="337"/>
        <end position="643"/>
    </location>
</feature>
<dbReference type="EC" id="2.7.7.48" evidence="8"/>
<keyword evidence="5 8" id="KW-0694">RNA-binding</keyword>
<evidence type="ECO:0000313" key="12">
    <source>
        <dbReference type="Proteomes" id="UP000030762"/>
    </source>
</evidence>
<dbReference type="GO" id="GO:0031380">
    <property type="term" value="C:nuclear RNA-directed RNA polymerase complex"/>
    <property type="evidence" value="ECO:0007669"/>
    <property type="project" value="TreeGrafter"/>
</dbReference>
<organism evidence="11 12">
    <name type="scientific">Saprolegnia diclina (strain VS20)</name>
    <dbReference type="NCBI Taxonomy" id="1156394"/>
    <lineage>
        <taxon>Eukaryota</taxon>
        <taxon>Sar</taxon>
        <taxon>Stramenopiles</taxon>
        <taxon>Oomycota</taxon>
        <taxon>Saprolegniomycetes</taxon>
        <taxon>Saprolegniales</taxon>
        <taxon>Saprolegniaceae</taxon>
        <taxon>Saprolegnia</taxon>
    </lineage>
</organism>
<evidence type="ECO:0000256" key="4">
    <source>
        <dbReference type="ARBA" id="ARBA00022695"/>
    </source>
</evidence>
<evidence type="ECO:0000256" key="7">
    <source>
        <dbReference type="ARBA" id="ARBA00048744"/>
    </source>
</evidence>
<dbReference type="OrthoDB" id="97541at2759"/>
<dbReference type="VEuPathDB" id="FungiDB:SDRG_12126"/>
<dbReference type="eggNOG" id="KOG0988">
    <property type="taxonomic scope" value="Eukaryota"/>
</dbReference>
<dbReference type="AlphaFoldDB" id="T0Q6N8"/>
<dbReference type="PANTHER" id="PTHR23079">
    <property type="entry name" value="RNA-DEPENDENT RNA POLYMERASE"/>
    <property type="match status" value="1"/>
</dbReference>
<dbReference type="GO" id="GO:0030422">
    <property type="term" value="P:siRNA processing"/>
    <property type="evidence" value="ECO:0007669"/>
    <property type="project" value="TreeGrafter"/>
</dbReference>
<dbReference type="GeneID" id="19952853"/>
<dbReference type="OMA" id="HAKAIQF"/>
<name>T0Q6N8_SAPDV</name>
<dbReference type="InterPro" id="IPR058752">
    <property type="entry name" value="RDRP_C_head"/>
</dbReference>
<keyword evidence="12" id="KW-1185">Reference proteome</keyword>
<keyword evidence="6" id="KW-0943">RNA-mediated gene silencing</keyword>
<keyword evidence="4 8" id="KW-0548">Nucleotidyltransferase</keyword>
<evidence type="ECO:0000256" key="1">
    <source>
        <dbReference type="ARBA" id="ARBA00005762"/>
    </source>
</evidence>
<evidence type="ECO:0000259" key="9">
    <source>
        <dbReference type="Pfam" id="PF05183"/>
    </source>
</evidence>
<dbReference type="EMBL" id="JH767177">
    <property type="protein sequence ID" value="EQC30276.1"/>
    <property type="molecule type" value="Genomic_DNA"/>
</dbReference>
<keyword evidence="3 8" id="KW-0808">Transferase</keyword>
<dbReference type="GO" id="GO:0003968">
    <property type="term" value="F:RNA-directed RNA polymerase activity"/>
    <property type="evidence" value="ECO:0007669"/>
    <property type="project" value="UniProtKB-KW"/>
</dbReference>
<sequence length="797" mass="88674">MLTVELIEAQARAREASRRAEDRANAYNNNFASIVSSTTSVVAATITNVPSDMTAADVAKFCRQCTNFYGGFLSVSMAPYTARRRGRSTVFMASRLFHALVLALDGIFWQGEAIRVREAAAVGRSVCTDVTSSVFYCKALCVLPTAASDQPSFDTVDVVTLTCSSMDATTFAIAFDGENDYRYRVCLQVTNVVRCRVGRDDDDRVVARFTLRTPPFVYIGDRRKTDEDRVWPIADAAYKWERSDDPSPNGAFGHCRCYHLVLESAASPDTVVPLLRSFGLADVTRQDRLPVFTSVASSSPPPTDWVYAPTSELHDVSFPLRYALHVLMSQEALVVTTTDDASNKAILSVADETLRDLAAPLKTHAKAIQFVKAYAPKATILKLLQAGVSVQDPFVADWLHMLRRHVFNNIKFRSRIRVLDGVVLMGVIDETNTLPEGCIFFLPSFRSPLYKAIPATIGTRCVVGRHPSLHPGDLRVLTYMMVPALCHLFDVLVFSSRGQRPVTDMMSGGDMDGDLYFCLWDQRLVPAQDVPPMQPPAASLGIPPPSSAPGIQGIQDHFIRFLAHDNLGMISNMHLAIADNSVHKAYDVRALELAEAHAIAVDFAKSGIEAPTPMYNIPAYPDFMERAGPSYKSKTAIGILYRKSRSVRRQPVSTEDVDWAVLTPGFDVYLADARHWFVQYAHALFTLCQQFGIQTEVELISGYIKKLSRTVGRAERLNAVERIRVALRLVQEHFARVFWRDLGSKTPSNVVVLQKASAWYYVGYTHHHEAPGLLPTRSFAWLALEPMLVLFRKIYEP</sequence>
<dbReference type="GO" id="GO:0003723">
    <property type="term" value="F:RNA binding"/>
    <property type="evidence" value="ECO:0007669"/>
    <property type="project" value="UniProtKB-KW"/>
</dbReference>
<evidence type="ECO:0000259" key="10">
    <source>
        <dbReference type="Pfam" id="PF26253"/>
    </source>
</evidence>